<dbReference type="AlphaFoldDB" id="A0A5E4GLG6"/>
<dbReference type="Proteomes" id="UP000327085">
    <property type="component" value="Unassembled WGS sequence"/>
</dbReference>
<dbReference type="InParanoid" id="A0A5E4GLG6"/>
<sequence length="204" mass="22930">MRAHTDMVTAIAMTETLVLNALSNLSALFPPTVVTKLAAMAASAPILCGHGYSPRLSCRSSLLRPAFLGCALSNRCRLLGFVIVEVGSSSARLRAPLFVTCNRDPQQHDLFMWDILRFIHASKFWIEGRWWWSRMRWTCRTGTARRTRLFAATSSHWLRDEDWMRRMGLGVVATKCPAAMEELCREVVFGSEPMVVLVISQATP</sequence>
<evidence type="ECO:0000313" key="1">
    <source>
        <dbReference type="EMBL" id="VVA40463.1"/>
    </source>
</evidence>
<name>A0A5E4GLG6_PRUDU</name>
<dbReference type="EMBL" id="CABIKO010000988">
    <property type="protein sequence ID" value="VVA40463.1"/>
    <property type="molecule type" value="Genomic_DNA"/>
</dbReference>
<dbReference type="Gramene" id="VVA40463">
    <property type="protein sequence ID" value="VVA40463"/>
    <property type="gene ID" value="Prudul26B021915"/>
</dbReference>
<organism evidence="1 2">
    <name type="scientific">Prunus dulcis</name>
    <name type="common">Almond</name>
    <name type="synonym">Amygdalus dulcis</name>
    <dbReference type="NCBI Taxonomy" id="3755"/>
    <lineage>
        <taxon>Eukaryota</taxon>
        <taxon>Viridiplantae</taxon>
        <taxon>Streptophyta</taxon>
        <taxon>Embryophyta</taxon>
        <taxon>Tracheophyta</taxon>
        <taxon>Spermatophyta</taxon>
        <taxon>Magnoliopsida</taxon>
        <taxon>eudicotyledons</taxon>
        <taxon>Gunneridae</taxon>
        <taxon>Pentapetalae</taxon>
        <taxon>rosids</taxon>
        <taxon>fabids</taxon>
        <taxon>Rosales</taxon>
        <taxon>Rosaceae</taxon>
        <taxon>Amygdaloideae</taxon>
        <taxon>Amygdaleae</taxon>
        <taxon>Prunus</taxon>
    </lineage>
</organism>
<gene>
    <name evidence="1" type="ORF">ALMOND_2B021915</name>
</gene>
<evidence type="ECO:0000313" key="2">
    <source>
        <dbReference type="Proteomes" id="UP000327085"/>
    </source>
</evidence>
<reference evidence="2" key="1">
    <citation type="journal article" date="2020" name="Plant J.">
        <title>Transposons played a major role in the diversification between the closely related almond and peach genomes: results from the almond genome sequence.</title>
        <authorList>
            <person name="Alioto T."/>
            <person name="Alexiou K.G."/>
            <person name="Bardil A."/>
            <person name="Barteri F."/>
            <person name="Castanera R."/>
            <person name="Cruz F."/>
            <person name="Dhingra A."/>
            <person name="Duval H."/>
            <person name="Fernandez I Marti A."/>
            <person name="Frias L."/>
            <person name="Galan B."/>
            <person name="Garcia J.L."/>
            <person name="Howad W."/>
            <person name="Gomez-Garrido J."/>
            <person name="Gut M."/>
            <person name="Julca I."/>
            <person name="Morata J."/>
            <person name="Puigdomenech P."/>
            <person name="Ribeca P."/>
            <person name="Rubio Cabetas M.J."/>
            <person name="Vlasova A."/>
            <person name="Wirthensohn M."/>
            <person name="Garcia-Mas J."/>
            <person name="Gabaldon T."/>
            <person name="Casacuberta J.M."/>
            <person name="Arus P."/>
        </authorList>
    </citation>
    <scope>NUCLEOTIDE SEQUENCE [LARGE SCALE GENOMIC DNA]</scope>
    <source>
        <strain evidence="2">cv. Texas</strain>
    </source>
</reference>
<accession>A0A5E4GLG6</accession>
<proteinExistence type="predicted"/>
<protein>
    <submittedName>
        <fullName evidence="1">Uncharacterized protein</fullName>
    </submittedName>
</protein>